<proteinExistence type="predicted"/>
<dbReference type="RefSeq" id="WP_155176866.1">
    <property type="nucleotide sequence ID" value="NZ_BAAAFL010000008.1"/>
</dbReference>
<evidence type="ECO:0000313" key="2">
    <source>
        <dbReference type="EMBL" id="MTI28898.1"/>
    </source>
</evidence>
<keyword evidence="3" id="KW-1185">Reference proteome</keyword>
<dbReference type="InterPro" id="IPR008023">
    <property type="entry name" value="DUF748"/>
</dbReference>
<organism evidence="2 3">
    <name type="scientific">Fulvivirga kasyanovii</name>
    <dbReference type="NCBI Taxonomy" id="396812"/>
    <lineage>
        <taxon>Bacteria</taxon>
        <taxon>Pseudomonadati</taxon>
        <taxon>Bacteroidota</taxon>
        <taxon>Cytophagia</taxon>
        <taxon>Cytophagales</taxon>
        <taxon>Fulvivirgaceae</taxon>
        <taxon>Fulvivirga</taxon>
    </lineage>
</organism>
<accession>A0ABW9RXE1</accession>
<sequence length="357" mass="40100">MKRSVKILLIVLVVLIGIRIYLPFWVTDYVNKVLDDVPGYSGSIEDVDLHLYRGAYKIHKLKMVKTGEDIPVPFLDINTIDLSVQWKALFDGRLVGEVVLHEPVVNFVLAVTDTTKAEQAGGEADWTKPIKELIPLEINKFTAIDGKLTYRDYTAKPQINLSLDSLQIEARNLKNVEAENDSLPSPITATAVSIGGGRLNLNAKANLLKQIPDFDMNMDYEGVHLPALNDMTEAYAELDFERGTFNLYSEMVVADGMLTGYVKPVLTKVKVIDFSKDKKKPLQMVWEAISGVVIEIFENQPKDQFATKVPMEGDLNQVKSKIWPTIGNIFKNAFIQAFKKKTDDSISFDDLKSEEKD</sequence>
<feature type="transmembrane region" description="Helical" evidence="1">
    <location>
        <begin position="7"/>
        <end position="26"/>
    </location>
</feature>
<gene>
    <name evidence="2" type="ORF">E1163_28315</name>
</gene>
<comment type="caution">
    <text evidence="2">The sequence shown here is derived from an EMBL/GenBank/DDBJ whole genome shotgun (WGS) entry which is preliminary data.</text>
</comment>
<keyword evidence="1" id="KW-0472">Membrane</keyword>
<keyword evidence="1" id="KW-1133">Transmembrane helix</keyword>
<name>A0ABW9RXE1_9BACT</name>
<evidence type="ECO:0000256" key="1">
    <source>
        <dbReference type="SAM" id="Phobius"/>
    </source>
</evidence>
<protein>
    <submittedName>
        <fullName evidence="2">DUF748 domain-containing protein</fullName>
    </submittedName>
</protein>
<dbReference type="Proteomes" id="UP000798808">
    <property type="component" value="Unassembled WGS sequence"/>
</dbReference>
<reference evidence="2 3" key="1">
    <citation type="submission" date="2019-02" db="EMBL/GenBank/DDBJ databases">
        <authorList>
            <person name="Goldberg S.R."/>
            <person name="Haltli B.A."/>
            <person name="Correa H."/>
            <person name="Russell K.G."/>
        </authorList>
    </citation>
    <scope>NUCLEOTIDE SEQUENCE [LARGE SCALE GENOMIC DNA]</scope>
    <source>
        <strain evidence="2 3">JCM 16186</strain>
    </source>
</reference>
<keyword evidence="1" id="KW-0812">Transmembrane</keyword>
<dbReference type="EMBL" id="SMLW01000675">
    <property type="protein sequence ID" value="MTI28898.1"/>
    <property type="molecule type" value="Genomic_DNA"/>
</dbReference>
<dbReference type="Pfam" id="PF05359">
    <property type="entry name" value="DUF748"/>
    <property type="match status" value="1"/>
</dbReference>
<evidence type="ECO:0000313" key="3">
    <source>
        <dbReference type="Proteomes" id="UP000798808"/>
    </source>
</evidence>